<comment type="subcellular location">
    <subcellularLocation>
        <location evidence="1 8">Cell membrane</location>
        <topology evidence="1 8">Multi-pass membrane protein</topology>
    </subcellularLocation>
</comment>
<dbReference type="InterPro" id="IPR006702">
    <property type="entry name" value="CASP_dom"/>
</dbReference>
<dbReference type="InterPro" id="IPR006459">
    <property type="entry name" value="CASP/CASPL"/>
</dbReference>
<dbReference type="InterPro" id="IPR044173">
    <property type="entry name" value="CASPL"/>
</dbReference>
<dbReference type="InParanoid" id="A0A059APT0"/>
<evidence type="ECO:0000256" key="8">
    <source>
        <dbReference type="RuleBase" id="RU361233"/>
    </source>
</evidence>
<sequence length="189" mass="20571">MAIETAKAQNSFPGKFPAVSSQARRRFLIAQASLRASALVSALVALAVLVTSDETIVLFGIKFRAYYSYASAFRFLLGADAVVGGFSLLSLILLRFISRSGSTPRNYFFLFLHDLAMMVLMISACAAGTAIGNVGRYGEEKMGWVALCNRVTKFCNQVMVSVVFSYLAFFCYLALTITSANNLSSHPLE</sequence>
<feature type="transmembrane region" description="Helical" evidence="8">
    <location>
        <begin position="72"/>
        <end position="94"/>
    </location>
</feature>
<dbReference type="OrthoDB" id="992805at2759"/>
<feature type="transmembrane region" description="Helical" evidence="8">
    <location>
        <begin position="106"/>
        <end position="131"/>
    </location>
</feature>
<dbReference type="OMA" id="CHKMTAS"/>
<dbReference type="AlphaFoldDB" id="A0A059APT0"/>
<evidence type="ECO:0000256" key="6">
    <source>
        <dbReference type="ARBA" id="ARBA00022989"/>
    </source>
</evidence>
<evidence type="ECO:0000313" key="10">
    <source>
        <dbReference type="EMBL" id="KCW55784.1"/>
    </source>
</evidence>
<evidence type="ECO:0000256" key="2">
    <source>
        <dbReference type="ARBA" id="ARBA00007651"/>
    </source>
</evidence>
<dbReference type="EMBL" id="KK198761">
    <property type="protein sequence ID" value="KCW55784.1"/>
    <property type="molecule type" value="Genomic_DNA"/>
</dbReference>
<evidence type="ECO:0000256" key="5">
    <source>
        <dbReference type="ARBA" id="ARBA00022692"/>
    </source>
</evidence>
<evidence type="ECO:0000256" key="4">
    <source>
        <dbReference type="ARBA" id="ARBA00022475"/>
    </source>
</evidence>
<keyword evidence="4 8" id="KW-1003">Cell membrane</keyword>
<keyword evidence="6 8" id="KW-1133">Transmembrane helix</keyword>
<protein>
    <recommendedName>
        <fullName evidence="8">CASP-like protein</fullName>
    </recommendedName>
</protein>
<dbReference type="PANTHER" id="PTHR36488:SF8">
    <property type="entry name" value="CASP-LIKE PROTEIN 1U1"/>
    <property type="match status" value="1"/>
</dbReference>
<accession>A0A059APT0</accession>
<dbReference type="NCBIfam" id="TIGR01569">
    <property type="entry name" value="A_tha_TIGR01569"/>
    <property type="match status" value="1"/>
</dbReference>
<comment type="similarity">
    <text evidence="2 8">Belongs to the Casparian strip membrane proteins (CASP) family.</text>
</comment>
<proteinExistence type="inferred from homology"/>
<keyword evidence="5 8" id="KW-0812">Transmembrane</keyword>
<feature type="transmembrane region" description="Helical" evidence="8">
    <location>
        <begin position="32"/>
        <end position="52"/>
    </location>
</feature>
<comment type="subunit">
    <text evidence="3 8">Homodimer and heterodimers.</text>
</comment>
<evidence type="ECO:0000256" key="7">
    <source>
        <dbReference type="ARBA" id="ARBA00023136"/>
    </source>
</evidence>
<keyword evidence="7 8" id="KW-0472">Membrane</keyword>
<evidence type="ECO:0000256" key="1">
    <source>
        <dbReference type="ARBA" id="ARBA00004651"/>
    </source>
</evidence>
<dbReference type="GO" id="GO:0005886">
    <property type="term" value="C:plasma membrane"/>
    <property type="evidence" value="ECO:0007669"/>
    <property type="project" value="UniProtKB-SubCell"/>
</dbReference>
<feature type="transmembrane region" description="Helical" evidence="8">
    <location>
        <begin position="151"/>
        <end position="175"/>
    </location>
</feature>
<name>A0A059APT0_EUCGR</name>
<dbReference type="Gramene" id="KCW55784">
    <property type="protein sequence ID" value="KCW55784"/>
    <property type="gene ID" value="EUGRSUZ_I01612"/>
</dbReference>
<evidence type="ECO:0000256" key="3">
    <source>
        <dbReference type="ARBA" id="ARBA00011489"/>
    </source>
</evidence>
<feature type="domain" description="Casparian strip membrane protein" evidence="9">
    <location>
        <begin position="26"/>
        <end position="171"/>
    </location>
</feature>
<organism evidence="10">
    <name type="scientific">Eucalyptus grandis</name>
    <name type="common">Flooded gum</name>
    <dbReference type="NCBI Taxonomy" id="71139"/>
    <lineage>
        <taxon>Eukaryota</taxon>
        <taxon>Viridiplantae</taxon>
        <taxon>Streptophyta</taxon>
        <taxon>Embryophyta</taxon>
        <taxon>Tracheophyta</taxon>
        <taxon>Spermatophyta</taxon>
        <taxon>Magnoliopsida</taxon>
        <taxon>eudicotyledons</taxon>
        <taxon>Gunneridae</taxon>
        <taxon>Pentapetalae</taxon>
        <taxon>rosids</taxon>
        <taxon>malvids</taxon>
        <taxon>Myrtales</taxon>
        <taxon>Myrtaceae</taxon>
        <taxon>Myrtoideae</taxon>
        <taxon>Eucalypteae</taxon>
        <taxon>Eucalyptus</taxon>
    </lineage>
</organism>
<evidence type="ECO:0000259" key="9">
    <source>
        <dbReference type="Pfam" id="PF04535"/>
    </source>
</evidence>
<dbReference type="STRING" id="71139.A0A059APT0"/>
<dbReference type="PANTHER" id="PTHR36488">
    <property type="entry name" value="CASP-LIKE PROTEIN 1U1"/>
    <property type="match status" value="1"/>
</dbReference>
<dbReference type="Pfam" id="PF04535">
    <property type="entry name" value="CASP_dom"/>
    <property type="match status" value="1"/>
</dbReference>
<gene>
    <name evidence="10" type="ORF">EUGRSUZ_I01612</name>
</gene>
<reference evidence="10" key="1">
    <citation type="submission" date="2013-07" db="EMBL/GenBank/DDBJ databases">
        <title>The genome of Eucalyptus grandis.</title>
        <authorList>
            <person name="Schmutz J."/>
            <person name="Hayes R."/>
            <person name="Myburg A."/>
            <person name="Tuskan G."/>
            <person name="Grattapaglia D."/>
            <person name="Rokhsar D.S."/>
        </authorList>
    </citation>
    <scope>NUCLEOTIDE SEQUENCE</scope>
    <source>
        <tissue evidence="10">Leaf extractions</tissue>
    </source>
</reference>
<dbReference type="eggNOG" id="ENOG502S695">
    <property type="taxonomic scope" value="Eukaryota"/>
</dbReference>